<evidence type="ECO:0000256" key="1">
    <source>
        <dbReference type="ARBA" id="ARBA00022448"/>
    </source>
</evidence>
<evidence type="ECO:0000313" key="7">
    <source>
        <dbReference type="Proteomes" id="UP000198863"/>
    </source>
</evidence>
<protein>
    <submittedName>
        <fullName evidence="6">Hemoglobin</fullName>
    </submittedName>
</protein>
<evidence type="ECO:0000313" key="6">
    <source>
        <dbReference type="EMBL" id="SDG94506.1"/>
    </source>
</evidence>
<dbReference type="SUPFAM" id="SSF46458">
    <property type="entry name" value="Globin-like"/>
    <property type="match status" value="1"/>
</dbReference>
<keyword evidence="3 5" id="KW-0479">Metal-binding</keyword>
<dbReference type="CDD" id="cd00454">
    <property type="entry name" value="TrHb1_N"/>
    <property type="match status" value="1"/>
</dbReference>
<dbReference type="GO" id="GO:0020037">
    <property type="term" value="F:heme binding"/>
    <property type="evidence" value="ECO:0007669"/>
    <property type="project" value="InterPro"/>
</dbReference>
<reference evidence="7" key="1">
    <citation type="submission" date="2016-10" db="EMBL/GenBank/DDBJ databases">
        <authorList>
            <person name="Varghese N."/>
            <person name="Submissions S."/>
        </authorList>
    </citation>
    <scope>NUCLEOTIDE SEQUENCE [LARGE SCALE GENOMIC DNA]</scope>
    <source>
        <strain evidence="7">DSM 44526</strain>
    </source>
</reference>
<dbReference type="RefSeq" id="WP_165640328.1">
    <property type="nucleotide sequence ID" value="NZ_FNCF01000007.1"/>
</dbReference>
<keyword evidence="7" id="KW-1185">Reference proteome</keyword>
<evidence type="ECO:0000256" key="3">
    <source>
        <dbReference type="ARBA" id="ARBA00022723"/>
    </source>
</evidence>
<dbReference type="EMBL" id="FNCF01000007">
    <property type="protein sequence ID" value="SDG94506.1"/>
    <property type="molecule type" value="Genomic_DNA"/>
</dbReference>
<keyword evidence="2 5" id="KW-0349">Heme</keyword>
<feature type="binding site" description="distal binding residue" evidence="5">
    <location>
        <position position="65"/>
    </location>
    <ligand>
        <name>heme</name>
        <dbReference type="ChEBI" id="CHEBI:30413"/>
    </ligand>
    <ligandPart>
        <name>Fe</name>
        <dbReference type="ChEBI" id="CHEBI:18248"/>
    </ligandPart>
</feature>
<keyword evidence="4 5" id="KW-0408">Iron</keyword>
<dbReference type="InterPro" id="IPR001486">
    <property type="entry name" value="Hemoglobin_trunc"/>
</dbReference>
<name>A0A1G7YDV0_9ACTN</name>
<gene>
    <name evidence="6" type="ORF">SAMN05660324_3918</name>
</gene>
<sequence length="113" mass="12210">MTGTAGDRTLLATAVDRFYDLVLADPSLATWFEGVDMARLRRHQAEFLGSALDGGTSRFDLRTAHAGLGIDDVAYDRVCAHLLSAMAAVGVGEGYLRELRRAVEGLRDQVVEA</sequence>
<dbReference type="InterPro" id="IPR012292">
    <property type="entry name" value="Globin/Proto"/>
</dbReference>
<dbReference type="InterPro" id="IPR009050">
    <property type="entry name" value="Globin-like_sf"/>
</dbReference>
<dbReference type="GO" id="GO:0046872">
    <property type="term" value="F:metal ion binding"/>
    <property type="evidence" value="ECO:0007669"/>
    <property type="project" value="UniProtKB-KW"/>
</dbReference>
<evidence type="ECO:0000256" key="5">
    <source>
        <dbReference type="PIRSR" id="PIRSR601486-1"/>
    </source>
</evidence>
<dbReference type="Pfam" id="PF01152">
    <property type="entry name" value="Bac_globin"/>
    <property type="match status" value="1"/>
</dbReference>
<feature type="binding site" description="distal binding residue" evidence="5">
    <location>
        <position position="43"/>
    </location>
    <ligand>
        <name>heme</name>
        <dbReference type="ChEBI" id="CHEBI:30413"/>
    </ligand>
    <ligandPart>
        <name>Fe</name>
        <dbReference type="ChEBI" id="CHEBI:18248"/>
    </ligandPart>
</feature>
<dbReference type="Gene3D" id="1.10.490.10">
    <property type="entry name" value="Globins"/>
    <property type="match status" value="1"/>
</dbReference>
<proteinExistence type="predicted"/>
<accession>A0A1G7YDV0</accession>
<dbReference type="Proteomes" id="UP000198863">
    <property type="component" value="Unassembled WGS sequence"/>
</dbReference>
<evidence type="ECO:0000256" key="2">
    <source>
        <dbReference type="ARBA" id="ARBA00022617"/>
    </source>
</evidence>
<keyword evidence="1" id="KW-0813">Transport</keyword>
<dbReference type="GO" id="GO:0019825">
    <property type="term" value="F:oxygen binding"/>
    <property type="evidence" value="ECO:0007669"/>
    <property type="project" value="InterPro"/>
</dbReference>
<evidence type="ECO:0000256" key="4">
    <source>
        <dbReference type="ARBA" id="ARBA00023004"/>
    </source>
</evidence>
<organism evidence="6 7">
    <name type="scientific">Klenkia brasiliensis</name>
    <dbReference type="NCBI Taxonomy" id="333142"/>
    <lineage>
        <taxon>Bacteria</taxon>
        <taxon>Bacillati</taxon>
        <taxon>Actinomycetota</taxon>
        <taxon>Actinomycetes</taxon>
        <taxon>Geodermatophilales</taxon>
        <taxon>Geodermatophilaceae</taxon>
        <taxon>Klenkia</taxon>
    </lineage>
</organism>
<dbReference type="AlphaFoldDB" id="A0A1G7YDV0"/>